<evidence type="ECO:0000256" key="3">
    <source>
        <dbReference type="ARBA" id="ARBA00022603"/>
    </source>
</evidence>
<keyword evidence="5" id="KW-0949">S-adenosyl-L-methionine</keyword>
<dbReference type="InterPro" id="IPR030382">
    <property type="entry name" value="MeTrfase_TRM5/TYW2"/>
</dbReference>
<name>A0A1V9ZVZ1_9STRA</name>
<dbReference type="SUPFAM" id="SSF117281">
    <property type="entry name" value="Kelch motif"/>
    <property type="match status" value="1"/>
</dbReference>
<keyword evidence="11" id="KW-1185">Reference proteome</keyword>
<reference evidence="10 11" key="1">
    <citation type="journal article" date="2014" name="Genome Biol. Evol.">
        <title>The secreted proteins of Achlya hypogyna and Thraustotheca clavata identify the ancestral oomycete secretome and reveal gene acquisitions by horizontal gene transfer.</title>
        <authorList>
            <person name="Misner I."/>
            <person name="Blouin N."/>
            <person name="Leonard G."/>
            <person name="Richards T.A."/>
            <person name="Lane C.E."/>
        </authorList>
    </citation>
    <scope>NUCLEOTIDE SEQUENCE [LARGE SCALE GENOMIC DNA]</scope>
    <source>
        <strain evidence="10 11">ATCC 34112</strain>
    </source>
</reference>
<dbReference type="PANTHER" id="PTHR10063">
    <property type="entry name" value="TUBERIN"/>
    <property type="match status" value="1"/>
</dbReference>
<feature type="compositionally biased region" description="Basic residues" evidence="7">
    <location>
        <begin position="367"/>
        <end position="385"/>
    </location>
</feature>
<evidence type="ECO:0000256" key="6">
    <source>
        <dbReference type="ARBA" id="ARBA00022694"/>
    </source>
</evidence>
<dbReference type="STRING" id="74557.A0A1V9ZVZ1"/>
<dbReference type="CDD" id="cd02440">
    <property type="entry name" value="AdoMet_MTases"/>
    <property type="match status" value="1"/>
</dbReference>
<dbReference type="FunFam" id="3.40.50.150:FF:000131">
    <property type="entry name" value="tRNA wybutosine-synthesizing protein 2/3/4"/>
    <property type="match status" value="1"/>
</dbReference>
<evidence type="ECO:0000259" key="9">
    <source>
        <dbReference type="PROSITE" id="PS51684"/>
    </source>
</evidence>
<organism evidence="10 11">
    <name type="scientific">Thraustotheca clavata</name>
    <dbReference type="NCBI Taxonomy" id="74557"/>
    <lineage>
        <taxon>Eukaryota</taxon>
        <taxon>Sar</taxon>
        <taxon>Stramenopiles</taxon>
        <taxon>Oomycota</taxon>
        <taxon>Saprolegniomycetes</taxon>
        <taxon>Saprolegniales</taxon>
        <taxon>Achlyaceae</taxon>
        <taxon>Thraustotheca</taxon>
    </lineage>
</organism>
<dbReference type="Pfam" id="PF24681">
    <property type="entry name" value="Kelch_KLHDC2_KLHL20_DRC7"/>
    <property type="match status" value="2"/>
</dbReference>
<dbReference type="GO" id="GO:0005634">
    <property type="term" value="C:nucleus"/>
    <property type="evidence" value="ECO:0007669"/>
    <property type="project" value="InterPro"/>
</dbReference>
<evidence type="ECO:0000256" key="4">
    <source>
        <dbReference type="ARBA" id="ARBA00022679"/>
    </source>
</evidence>
<dbReference type="Proteomes" id="UP000243217">
    <property type="component" value="Unassembled WGS sequence"/>
</dbReference>
<keyword evidence="4" id="KW-0808">Transferase</keyword>
<dbReference type="InterPro" id="IPR015915">
    <property type="entry name" value="Kelch-typ_b-propeller"/>
</dbReference>
<keyword evidence="6" id="KW-0819">tRNA processing</keyword>
<dbReference type="GO" id="GO:0005096">
    <property type="term" value="F:GTPase activator activity"/>
    <property type="evidence" value="ECO:0007669"/>
    <property type="project" value="UniProtKB-KW"/>
</dbReference>
<dbReference type="EMBL" id="JNBS01001323">
    <property type="protein sequence ID" value="OQS01960.1"/>
    <property type="molecule type" value="Genomic_DNA"/>
</dbReference>
<feature type="domain" description="Rap-GAP" evidence="8">
    <location>
        <begin position="1822"/>
        <end position="2064"/>
    </location>
</feature>
<dbReference type="SUPFAM" id="SSF111347">
    <property type="entry name" value="Rap/Ran-GAP"/>
    <property type="match status" value="1"/>
</dbReference>
<keyword evidence="2" id="KW-0343">GTPase activation</keyword>
<evidence type="ECO:0000256" key="5">
    <source>
        <dbReference type="ARBA" id="ARBA00022691"/>
    </source>
</evidence>
<dbReference type="FunFam" id="3.40.50.11210:FF:000001">
    <property type="entry name" value="Ral GTPase-activating protein subunit alpha-1 isoform 1"/>
    <property type="match status" value="1"/>
</dbReference>
<dbReference type="PROSITE" id="PS51684">
    <property type="entry name" value="SAM_MT_TRM5_TYW2"/>
    <property type="match status" value="1"/>
</dbReference>
<proteinExistence type="predicted"/>
<dbReference type="InterPro" id="IPR056743">
    <property type="entry name" value="TRM5-TYW2-like_MTfase"/>
</dbReference>
<dbReference type="Gene3D" id="3.40.50.11210">
    <property type="entry name" value="Rap/Ran-GAP"/>
    <property type="match status" value="1"/>
</dbReference>
<evidence type="ECO:0000313" key="11">
    <source>
        <dbReference type="Proteomes" id="UP000243217"/>
    </source>
</evidence>
<dbReference type="Pfam" id="PF11864">
    <property type="entry name" value="DUF3384"/>
    <property type="match status" value="1"/>
</dbReference>
<evidence type="ECO:0000259" key="8">
    <source>
        <dbReference type="PROSITE" id="PS50085"/>
    </source>
</evidence>
<dbReference type="InterPro" id="IPR029063">
    <property type="entry name" value="SAM-dependent_MTases_sf"/>
</dbReference>
<evidence type="ECO:0000256" key="7">
    <source>
        <dbReference type="SAM" id="MobiDB-lite"/>
    </source>
</evidence>
<keyword evidence="3" id="KW-0489">Methyltransferase</keyword>
<dbReference type="SUPFAM" id="SSF53335">
    <property type="entry name" value="S-adenosyl-L-methionine-dependent methyltransferases"/>
    <property type="match status" value="1"/>
</dbReference>
<dbReference type="SUPFAM" id="SSF48371">
    <property type="entry name" value="ARM repeat"/>
    <property type="match status" value="2"/>
</dbReference>
<feature type="region of interest" description="Disordered" evidence="7">
    <location>
        <begin position="351"/>
        <end position="393"/>
    </location>
</feature>
<dbReference type="Pfam" id="PF02475">
    <property type="entry name" value="TRM5-TYW2_MTfase"/>
    <property type="match status" value="1"/>
</dbReference>
<dbReference type="Pfam" id="PF02145">
    <property type="entry name" value="Rap_GAP"/>
    <property type="match status" value="1"/>
</dbReference>
<dbReference type="InterPro" id="IPR000331">
    <property type="entry name" value="Rap/Ran_GAP_dom"/>
</dbReference>
<dbReference type="GO" id="GO:0008168">
    <property type="term" value="F:methyltransferase activity"/>
    <property type="evidence" value="ECO:0007669"/>
    <property type="project" value="UniProtKB-KW"/>
</dbReference>
<evidence type="ECO:0000256" key="2">
    <source>
        <dbReference type="ARBA" id="ARBA00022468"/>
    </source>
</evidence>
<feature type="domain" description="SAM-dependent methyltransferase TRM5/TYW2-type" evidence="9">
    <location>
        <begin position="499"/>
        <end position="777"/>
    </location>
</feature>
<dbReference type="GO" id="GO:0005737">
    <property type="term" value="C:cytoplasm"/>
    <property type="evidence" value="ECO:0007669"/>
    <property type="project" value="TreeGrafter"/>
</dbReference>
<dbReference type="GO" id="GO:0032259">
    <property type="term" value="P:methylation"/>
    <property type="evidence" value="ECO:0007669"/>
    <property type="project" value="UniProtKB-KW"/>
</dbReference>
<dbReference type="PROSITE" id="PS50085">
    <property type="entry name" value="RAPGAP"/>
    <property type="match status" value="1"/>
</dbReference>
<dbReference type="InterPro" id="IPR024584">
    <property type="entry name" value="Tuberin_N"/>
</dbReference>
<protein>
    <submittedName>
        <fullName evidence="10">Uncharacterized protein</fullName>
    </submittedName>
</protein>
<dbReference type="GO" id="GO:0006400">
    <property type="term" value="P:tRNA modification"/>
    <property type="evidence" value="ECO:0007669"/>
    <property type="project" value="UniProtKB-ARBA"/>
</dbReference>
<comment type="pathway">
    <text evidence="1">tRNA modification; wybutosine-tRNA(Phe) biosynthesis.</text>
</comment>
<dbReference type="Gene3D" id="2.120.10.80">
    <property type="entry name" value="Kelch-type beta propeller"/>
    <property type="match status" value="1"/>
</dbReference>
<dbReference type="Gene3D" id="3.40.50.150">
    <property type="entry name" value="Vaccinia Virus protein VP39"/>
    <property type="match status" value="1"/>
</dbReference>
<dbReference type="PANTHER" id="PTHR10063:SF0">
    <property type="entry name" value="TUBERIN"/>
    <property type="match status" value="1"/>
</dbReference>
<evidence type="ECO:0000256" key="1">
    <source>
        <dbReference type="ARBA" id="ARBA00004797"/>
    </source>
</evidence>
<dbReference type="InterPro" id="IPR027107">
    <property type="entry name" value="Tuberin/Ral-act_asu"/>
</dbReference>
<comment type="caution">
    <text evidence="10">The sequence shown here is derived from an EMBL/GenBank/DDBJ whole genome shotgun (WGS) entry which is preliminary data.</text>
</comment>
<dbReference type="GO" id="GO:0051056">
    <property type="term" value="P:regulation of small GTPase mediated signal transduction"/>
    <property type="evidence" value="ECO:0007669"/>
    <property type="project" value="InterPro"/>
</dbReference>
<sequence length="2065" mass="230139">MHHTAVERQGKLILFGGRASPAKPLNDLISIDLTSFNVENITVDGSPPSPRWGHTSILVGTKMIVIGGRNATSVLSDVHILDLSSKTPSWKSGACGKPMFVHSAVNVKGKIYCFGGRSNLDALSDISLDTIHVYDSTLDNWSIESTSGKTIPSARSNTQAVIVQDQHVILTGGTSSLTQCQSDIFSLNLSRMIWQQHYPHVENTIWTSHSMVFDTNSSTCLISGGSVQCFGFGAIYSPIYSLNISLEPVANKAVASGEQKKNTANTKELVLVIEKVRVKTMKTTLEARGFYDKQRRIQPVEGSKVAFAVPVVDAILHHNEEDDPILREHLQFVVPKDAAASCNIPIANEAPVRPKKTVKPAQESPKPKKAKLPKVSSKAKAKKKSTANLPAKPAEAQANSTYGFIVSKESVKSVKTALEALGIYDKTRRIHAHMNEDGVFVVPLLTKEIPKDIPELQGHEVIEDSESTRKPVLNPNVLVHGILKKYADELGLSNVPEKFEYIADILLLPKNSCLDAKWNDSRIWSEVSTAVPSIHRVARNADVNENEKRQSRVTLLFVHPSFKGSRGNGWVEIRENGLYYGWNIEKVMFSSGNVTEKARMAQIGCANETIVDMYAGIGYYVIPFLVHGKAAHVHALEWNPDSVECLRYNLNRNHVSDRCTVYQGDNRITGPTLGAIADRVNLGLLPTSEHGWPVAVQVLKSTGGMLHVHENVAIDNLPAWQIYVVNSIKTLAAGIGKEWTHVVLEAEKEQSAIASPLDVQDVVSRIENLSYLHQLRVECTDLRYTAEALGLGRSARVDDKTYLRCVAQVLADLKRARVDSTSLGMTWECINDFLSLRSNEARALGFDFIDICLDLHADRVTLPLRTSIFQALIKGQNDCLRRQKALRSVLQDGRLVVPFVNDLGPYLLKLLEVSDAQKELMSLLHCILRRSPRALDIAVLTEMATYLAKRSNSAMARGDTATCKRFLKFVTMLSTHRLEMAANSQVCLKTMCGLVNMNGDGVGAWAIMKHLLAGPSGYHFIRGLLGLLEERETSPYILRGAIFYVGMSCWGSQRIPALEISWGTILISLLQAAAINHGVVVFEMVISIQRLIKKYGEQMHVEWDIVYRFFDVLYPWMHFKTGNSTPSTSTSFTPDRIAEELIEILRLMDELVRLKRFQGDVDGFFKVVEMYLEYCPEEAVLRLVRHQAWSCHPANNIHWSNCLSDLLLKYFSNAALPTQVRLEALTVLNDILLACRYVCEDQILEYVYIPRLQHIYTDENSTVRRTGLENIIQHAKHVESSKCFALIDILHQSVISAKFPDAQDIAVNGIVSLFSSLFTEVPLNRAIYLYEKLTGYCATHRNATIRRIATTCLLHVSTANASYQMQWIENHEIQTSRLLYSSRAVVGSHKQMAYLPIAKAVTAFLSMASTESNAPIFELVIGGIHQMLENRFILHDIDLSEMVLKLVSCVECRAFGRAAIGDGISKTRLRSFTDSENSENARDSAQWMELSARYLNRGFELLLLLASNDSKFTSTARVRLMTTFVHGLDIQPTALAWEKIKSIQNPFKRATSEMHLGHNQVDSLQLAEFTLTHTITSGLSLLALMVDVHEALPIIIHAIVNKSCKTPNDGGSLVPKMVMMGLEMLLNLFRANKSVMSTLIESDMVVVLGFALKALQLPGGSKQLYYLAYLLLVRCFTDAPMALRSALAAIALPLLQNLHENILEEVAMDFVKLMAFAPQSKDELICQSQKNNPKVLPPNANSTQVSWSFQNTILTMRTGFSVTQIIVRRPTGTHQWRLDTNTMESAHPLHVMSQLFDINPLARQQLSGLELLQDGDGLTRAMNVLDMSPSYETHKVGVMYLAQPHAKEKDVLDILGGSPRYVEFLRGLGDIVQLSSLEGYNGGLDTSANANDGKYCLIYKDASMQVVFHVATMMHGPLQETNEEDVNMESRRHGKKRHLGNDFVHLVYLDYSNTHQTHAKDDIPTLSAQFNDVQIVVQPLDELATLYRVHVRCKPGLAQLTFGPLKGMHILPASIAMEAVRLTCLNANLACRVLHHQRIEYILNSEDRLKQIKLIGQRFKVSPLV</sequence>
<dbReference type="InterPro" id="IPR035974">
    <property type="entry name" value="Rap/Ran-GAP_sf"/>
</dbReference>
<dbReference type="InterPro" id="IPR016024">
    <property type="entry name" value="ARM-type_fold"/>
</dbReference>
<evidence type="ECO:0000313" key="10">
    <source>
        <dbReference type="EMBL" id="OQS01960.1"/>
    </source>
</evidence>
<dbReference type="OrthoDB" id="19311at2759"/>
<accession>A0A1V9ZVZ1</accession>
<dbReference type="UniPathway" id="UPA00375"/>
<gene>
    <name evidence="10" type="ORF">THRCLA_05619</name>
</gene>